<proteinExistence type="predicted"/>
<comment type="caution">
    <text evidence="3">The sequence shown here is derived from an EMBL/GenBank/DDBJ whole genome shotgun (WGS) entry which is preliminary data.</text>
</comment>
<evidence type="ECO:0008006" key="5">
    <source>
        <dbReference type="Google" id="ProtNLM"/>
    </source>
</evidence>
<organism evidence="3 4">
    <name type="scientific">Rhodococcus olei</name>
    <dbReference type="NCBI Taxonomy" id="2161675"/>
    <lineage>
        <taxon>Bacteria</taxon>
        <taxon>Bacillati</taxon>
        <taxon>Actinomycetota</taxon>
        <taxon>Actinomycetes</taxon>
        <taxon>Mycobacteriales</taxon>
        <taxon>Nocardiaceae</taxon>
        <taxon>Rhodococcus</taxon>
    </lineage>
</organism>
<keyword evidence="4" id="KW-1185">Reference proteome</keyword>
<dbReference type="EMBL" id="BAABFB010000027">
    <property type="protein sequence ID" value="GAA4475395.1"/>
    <property type="molecule type" value="Genomic_DNA"/>
</dbReference>
<evidence type="ECO:0000313" key="3">
    <source>
        <dbReference type="EMBL" id="GAA4475395.1"/>
    </source>
</evidence>
<reference evidence="4" key="1">
    <citation type="journal article" date="2019" name="Int. J. Syst. Evol. Microbiol.">
        <title>The Global Catalogue of Microorganisms (GCM) 10K type strain sequencing project: providing services to taxonomists for standard genome sequencing and annotation.</title>
        <authorList>
            <consortium name="The Broad Institute Genomics Platform"/>
            <consortium name="The Broad Institute Genome Sequencing Center for Infectious Disease"/>
            <person name="Wu L."/>
            <person name="Ma J."/>
        </authorList>
    </citation>
    <scope>NUCLEOTIDE SEQUENCE [LARGE SCALE GENOMIC DNA]</scope>
    <source>
        <strain evidence="4">JCM 32206</strain>
    </source>
</reference>
<evidence type="ECO:0000256" key="2">
    <source>
        <dbReference type="SAM" id="SignalP"/>
    </source>
</evidence>
<keyword evidence="2" id="KW-0732">Signal</keyword>
<accession>A0ABP8NZ56</accession>
<feature type="region of interest" description="Disordered" evidence="1">
    <location>
        <begin position="65"/>
        <end position="125"/>
    </location>
</feature>
<evidence type="ECO:0000256" key="1">
    <source>
        <dbReference type="SAM" id="MobiDB-lite"/>
    </source>
</evidence>
<gene>
    <name evidence="3" type="ORF">GCM10023094_12810</name>
</gene>
<sequence length="125" mass="12488">MRTLIHAVIGVTAVTAPVLGVSGVASADATAQVSTSGSKAVAAVTSTDRGDTCCLRFGHPGQTLRSAAGETDSGLCPTTSAPLRGVNSCDGGGGMSSRNRTGITLDDPPGAPARILPTVLRQEQR</sequence>
<evidence type="ECO:0000313" key="4">
    <source>
        <dbReference type="Proteomes" id="UP001501183"/>
    </source>
</evidence>
<dbReference type="RefSeq" id="WP_345342948.1">
    <property type="nucleotide sequence ID" value="NZ_BAABFB010000027.1"/>
</dbReference>
<feature type="chain" id="PRO_5046926541" description="Small secreted domain DUF320" evidence="2">
    <location>
        <begin position="28"/>
        <end position="125"/>
    </location>
</feature>
<dbReference type="Proteomes" id="UP001501183">
    <property type="component" value="Unassembled WGS sequence"/>
</dbReference>
<protein>
    <recommendedName>
        <fullName evidence="5">Small secreted domain DUF320</fullName>
    </recommendedName>
</protein>
<feature type="signal peptide" evidence="2">
    <location>
        <begin position="1"/>
        <end position="27"/>
    </location>
</feature>
<name>A0ABP8NZ56_9NOCA</name>